<dbReference type="Gene3D" id="2.70.70.10">
    <property type="entry name" value="Glucose Permease (Domain IIA)"/>
    <property type="match status" value="1"/>
</dbReference>
<dbReference type="Proteomes" id="UP000076079">
    <property type="component" value="Chromosome"/>
</dbReference>
<dbReference type="RefSeq" id="WP_110171890.1">
    <property type="nucleotide sequence ID" value="NZ_CP015136.1"/>
</dbReference>
<dbReference type="EMBL" id="CP015136">
    <property type="protein sequence ID" value="AMY10232.1"/>
    <property type="molecule type" value="Genomic_DNA"/>
</dbReference>
<dbReference type="InterPro" id="IPR016047">
    <property type="entry name" value="M23ase_b-sheet_dom"/>
</dbReference>
<proteinExistence type="predicted"/>
<dbReference type="KEGG" id="abac:LuPra_03462"/>
<evidence type="ECO:0000313" key="4">
    <source>
        <dbReference type="EMBL" id="AMY10232.1"/>
    </source>
</evidence>
<dbReference type="GO" id="GO:0004222">
    <property type="term" value="F:metalloendopeptidase activity"/>
    <property type="evidence" value="ECO:0007669"/>
    <property type="project" value="TreeGrafter"/>
</dbReference>
<organism evidence="4 5">
    <name type="scientific">Luteitalea pratensis</name>
    <dbReference type="NCBI Taxonomy" id="1855912"/>
    <lineage>
        <taxon>Bacteria</taxon>
        <taxon>Pseudomonadati</taxon>
        <taxon>Acidobacteriota</taxon>
        <taxon>Vicinamibacteria</taxon>
        <taxon>Vicinamibacterales</taxon>
        <taxon>Vicinamibacteraceae</taxon>
        <taxon>Luteitalea</taxon>
    </lineage>
</organism>
<evidence type="ECO:0000256" key="2">
    <source>
        <dbReference type="SAM" id="Phobius"/>
    </source>
</evidence>
<evidence type="ECO:0000259" key="3">
    <source>
        <dbReference type="Pfam" id="PF01551"/>
    </source>
</evidence>
<accession>A0A143PNP5</accession>
<name>A0A143PNP5_LUTPR</name>
<dbReference type="OrthoDB" id="9809488at2"/>
<reference evidence="5" key="2">
    <citation type="submission" date="2016-04" db="EMBL/GenBank/DDBJ databases">
        <title>First Complete Genome Sequence of a Subdivision 6 Acidobacterium.</title>
        <authorList>
            <person name="Huang S."/>
            <person name="Vieira S."/>
            <person name="Bunk B."/>
            <person name="Riedel T."/>
            <person name="Sproeer C."/>
            <person name="Overmann J."/>
        </authorList>
    </citation>
    <scope>NUCLEOTIDE SEQUENCE [LARGE SCALE GENOMIC DNA]</scope>
    <source>
        <strain evidence="5">DSM 100886 HEG_-6_39</strain>
    </source>
</reference>
<dbReference type="InterPro" id="IPR011055">
    <property type="entry name" value="Dup_hybrid_motif"/>
</dbReference>
<gene>
    <name evidence="4" type="primary">spoIIQ_1</name>
    <name evidence="4" type="ORF">LuPra_03462</name>
</gene>
<dbReference type="InterPro" id="IPR050570">
    <property type="entry name" value="Cell_wall_metabolism_enzyme"/>
</dbReference>
<feature type="transmembrane region" description="Helical" evidence="2">
    <location>
        <begin position="21"/>
        <end position="44"/>
    </location>
</feature>
<evidence type="ECO:0000313" key="5">
    <source>
        <dbReference type="Proteomes" id="UP000076079"/>
    </source>
</evidence>
<dbReference type="SUPFAM" id="SSF51261">
    <property type="entry name" value="Duplicated hybrid motif"/>
    <property type="match status" value="1"/>
</dbReference>
<dbReference type="PATRIC" id="fig|1813736.3.peg.3671"/>
<keyword evidence="2" id="KW-1133">Transmembrane helix</keyword>
<protein>
    <submittedName>
        <fullName evidence="4">Stage II sporulation protein Q</fullName>
    </submittedName>
</protein>
<sequence length="301" mass="32360">MRSTRYSIIIANRRTGVVRRLTLSLRPLVVLAVVLGAMPMLMALGASHKASWQRTSLETELVTLRGENDTMRAATGALTSQISTLQTLVDDLSQLSPSASERTAMARLPRAVQQSAMGGLSPEAARLALSGPSAGPDAVGVVRSMLSAFEARLEFARPRLERRAALARATPAIWPALGALTSSFGTRRDPFTAAASMHPGLDLDLEAGDPVHVTADGVVTDVRRHPEYGNIVTVWHGFGIETRYAHLSRYVVRPGDTVTRGEIVGHAGSTGRSTGTHLHYEVWIDGRPVNPLQYLVARDAS</sequence>
<dbReference type="CDD" id="cd12797">
    <property type="entry name" value="M23_peptidase"/>
    <property type="match status" value="1"/>
</dbReference>
<keyword evidence="2" id="KW-0812">Transmembrane</keyword>
<dbReference type="PANTHER" id="PTHR21666:SF289">
    <property type="entry name" value="L-ALA--D-GLU ENDOPEPTIDASE"/>
    <property type="match status" value="1"/>
</dbReference>
<keyword evidence="2" id="KW-0472">Membrane</keyword>
<feature type="domain" description="M23ase beta-sheet core" evidence="3">
    <location>
        <begin position="197"/>
        <end position="291"/>
    </location>
</feature>
<reference evidence="4 5" key="1">
    <citation type="journal article" date="2016" name="Genome Announc.">
        <title>First Complete Genome Sequence of a Subdivision 6 Acidobacterium Strain.</title>
        <authorList>
            <person name="Huang S."/>
            <person name="Vieira S."/>
            <person name="Bunk B."/>
            <person name="Riedel T."/>
            <person name="Sproer C."/>
            <person name="Overmann J."/>
        </authorList>
    </citation>
    <scope>NUCLEOTIDE SEQUENCE [LARGE SCALE GENOMIC DNA]</scope>
    <source>
        <strain evidence="5">DSM 100886 HEG_-6_39</strain>
    </source>
</reference>
<dbReference type="AlphaFoldDB" id="A0A143PNP5"/>
<dbReference type="FunFam" id="2.70.70.10:FF:000006">
    <property type="entry name" value="M23 family peptidase"/>
    <property type="match status" value="1"/>
</dbReference>
<keyword evidence="5" id="KW-1185">Reference proteome</keyword>
<dbReference type="Pfam" id="PF01551">
    <property type="entry name" value="Peptidase_M23"/>
    <property type="match status" value="1"/>
</dbReference>
<dbReference type="STRING" id="1855912.LuPra_03462"/>
<evidence type="ECO:0000256" key="1">
    <source>
        <dbReference type="ARBA" id="ARBA00022729"/>
    </source>
</evidence>
<dbReference type="PANTHER" id="PTHR21666">
    <property type="entry name" value="PEPTIDASE-RELATED"/>
    <property type="match status" value="1"/>
</dbReference>
<keyword evidence="1" id="KW-0732">Signal</keyword>